<evidence type="ECO:0000313" key="1">
    <source>
        <dbReference type="EMBL" id="MDT0583481.1"/>
    </source>
</evidence>
<dbReference type="AlphaFoldDB" id="A0AAW8R2G2"/>
<gene>
    <name evidence="1" type="ORF">RM544_13110</name>
</gene>
<dbReference type="RefSeq" id="WP_311362250.1">
    <property type="nucleotide sequence ID" value="NZ_JAVRIE010000005.1"/>
</dbReference>
<evidence type="ECO:0000313" key="2">
    <source>
        <dbReference type="Proteomes" id="UP001249020"/>
    </source>
</evidence>
<reference evidence="1 2" key="1">
    <citation type="submission" date="2023-09" db="EMBL/GenBank/DDBJ databases">
        <authorList>
            <person name="Rey-Velasco X."/>
        </authorList>
    </citation>
    <scope>NUCLEOTIDE SEQUENCE [LARGE SCALE GENOMIC DNA]</scope>
    <source>
        <strain evidence="1 2">W409</strain>
    </source>
</reference>
<dbReference type="SUPFAM" id="SSF53850">
    <property type="entry name" value="Periplasmic binding protein-like II"/>
    <property type="match status" value="1"/>
</dbReference>
<accession>A0AAW8R2G2</accession>
<sequence length="119" mass="13335">MRSTKLLIVANVDSELSLTKQEVKNLFMGGVIDYDLRPITLTAANKERTLFHARVLGLTDARVRSYWAQMRFSGRKQQPDTAENEAQALEYVTANAGTITYIKSTTPLPEGLVVVYRSN</sequence>
<comment type="caution">
    <text evidence="1">The sequence shown here is derived from an EMBL/GenBank/DDBJ whole genome shotgun (WGS) entry which is preliminary data.</text>
</comment>
<protein>
    <submittedName>
        <fullName evidence="1">Uncharacterized protein</fullName>
    </submittedName>
</protein>
<dbReference type="Proteomes" id="UP001249020">
    <property type="component" value="Unassembled WGS sequence"/>
</dbReference>
<dbReference type="EMBL" id="JAVRIE010000005">
    <property type="protein sequence ID" value="MDT0583481.1"/>
    <property type="molecule type" value="Genomic_DNA"/>
</dbReference>
<name>A0AAW8R2G2_9ALTE</name>
<keyword evidence="2" id="KW-1185">Reference proteome</keyword>
<proteinExistence type="predicted"/>
<organism evidence="1 2">
    <name type="scientific">Brumicola blandensis</name>
    <dbReference type="NCBI Taxonomy" id="3075611"/>
    <lineage>
        <taxon>Bacteria</taxon>
        <taxon>Pseudomonadati</taxon>
        <taxon>Pseudomonadota</taxon>
        <taxon>Gammaproteobacteria</taxon>
        <taxon>Alteromonadales</taxon>
        <taxon>Alteromonadaceae</taxon>
        <taxon>Brumicola</taxon>
    </lineage>
</organism>